<accession>A0A7X8TPL2</accession>
<dbReference type="EMBL" id="JABAIK010000002">
    <property type="protein sequence ID" value="NLS11893.1"/>
    <property type="molecule type" value="Genomic_DNA"/>
</dbReference>
<name>A0A7X8TPL2_9VIBR</name>
<reference evidence="1 2" key="1">
    <citation type="submission" date="2020-04" db="EMBL/GenBank/DDBJ databases">
        <title>Vibrio sp. SM6, a novel species isolated from seawater.</title>
        <authorList>
            <person name="Wang X."/>
        </authorList>
    </citation>
    <scope>NUCLEOTIDE SEQUENCE [LARGE SCALE GENOMIC DNA]</scope>
    <source>
        <strain evidence="1 2">SM6</strain>
    </source>
</reference>
<dbReference type="Pfam" id="PF11012">
    <property type="entry name" value="DUF2850"/>
    <property type="match status" value="1"/>
</dbReference>
<gene>
    <name evidence="1" type="ORF">HGP28_03175</name>
</gene>
<dbReference type="AlphaFoldDB" id="A0A7X8TPL2"/>
<comment type="caution">
    <text evidence="1">The sequence shown here is derived from an EMBL/GenBank/DDBJ whole genome shotgun (WGS) entry which is preliminary data.</text>
</comment>
<sequence>MLLIIMSIVTTLTAYYGYIVYRAQFEPSYVYGEWIEIGTPHYDTERLMFDQYGVKRDNKRIATGYDFDGKEIIVNTGRGRQIYRLTGNSDSPQLQRIHPRTPVQQFVKAGFEHTVERSADAVSTRREAVSSHFRNQK</sequence>
<dbReference type="InterPro" id="IPR021271">
    <property type="entry name" value="DUF2850"/>
</dbReference>
<protein>
    <submittedName>
        <fullName evidence="1">DUF2850 domain-containing protein</fullName>
    </submittedName>
</protein>
<organism evidence="1 2">
    <name type="scientific">Vibrio agarilyticus</name>
    <dbReference type="NCBI Taxonomy" id="2726741"/>
    <lineage>
        <taxon>Bacteria</taxon>
        <taxon>Pseudomonadati</taxon>
        <taxon>Pseudomonadota</taxon>
        <taxon>Gammaproteobacteria</taxon>
        <taxon>Vibrionales</taxon>
        <taxon>Vibrionaceae</taxon>
        <taxon>Vibrio</taxon>
    </lineage>
</organism>
<evidence type="ECO:0000313" key="1">
    <source>
        <dbReference type="EMBL" id="NLS11893.1"/>
    </source>
</evidence>
<dbReference type="Proteomes" id="UP000535589">
    <property type="component" value="Unassembled WGS sequence"/>
</dbReference>
<proteinExistence type="predicted"/>
<keyword evidence="2" id="KW-1185">Reference proteome</keyword>
<evidence type="ECO:0000313" key="2">
    <source>
        <dbReference type="Proteomes" id="UP000535589"/>
    </source>
</evidence>